<dbReference type="InterPro" id="IPR013766">
    <property type="entry name" value="Thioredoxin_domain"/>
</dbReference>
<reference evidence="4 5" key="2">
    <citation type="submission" date="2020-08" db="EMBL/GenBank/DDBJ databases">
        <title>The Agave Microbiome: Exploring the role of microbial communities in plant adaptations to desert environments.</title>
        <authorList>
            <person name="Partida-Martinez L.P."/>
        </authorList>
    </citation>
    <scope>NUCLEOTIDE SEQUENCE [LARGE SCALE GENOMIC DNA]</scope>
    <source>
        <strain evidence="4 5">AS2.3</strain>
    </source>
</reference>
<proteinExistence type="predicted"/>
<dbReference type="PROSITE" id="PS00194">
    <property type="entry name" value="THIOREDOXIN_1"/>
    <property type="match status" value="1"/>
</dbReference>
<dbReference type="RefSeq" id="WP_179508399.1">
    <property type="nucleotide sequence ID" value="NZ_JACCBY010000002.1"/>
</dbReference>
<dbReference type="InterPro" id="IPR000866">
    <property type="entry name" value="AhpC/TSA"/>
</dbReference>
<evidence type="ECO:0000313" key="5">
    <source>
        <dbReference type="Proteomes" id="UP000517753"/>
    </source>
</evidence>
<sequence>MRLIHLALAAVLSLTPAVAADAARPSSIIGKPAPDFELTLMDGSKVRLADLRGQVVVLNFWATWCVPCRRELPLLDGYYRLQKQHGLRVFAVTTEDSVPPRLMKPLFAAMAITPTKRVKGHYELIGNAVPTNYVIDRAGIVRYAKAAAFDLDDLNTILTPLLKEAPPA</sequence>
<dbReference type="Proteomes" id="UP000517753">
    <property type="component" value="Unassembled WGS sequence"/>
</dbReference>
<evidence type="ECO:0000259" key="3">
    <source>
        <dbReference type="PROSITE" id="PS51352"/>
    </source>
</evidence>
<dbReference type="Pfam" id="PF00578">
    <property type="entry name" value="AhpC-TSA"/>
    <property type="match status" value="1"/>
</dbReference>
<keyword evidence="2" id="KW-0732">Signal</keyword>
<dbReference type="InterPro" id="IPR017937">
    <property type="entry name" value="Thioredoxin_CS"/>
</dbReference>
<protein>
    <submittedName>
        <fullName evidence="4">Peroxiredoxin</fullName>
    </submittedName>
</protein>
<dbReference type="GO" id="GO:0015036">
    <property type="term" value="F:disulfide oxidoreductase activity"/>
    <property type="evidence" value="ECO:0007669"/>
    <property type="project" value="UniProtKB-ARBA"/>
</dbReference>
<organism evidence="4 5">
    <name type="scientific">Sphingomonas melonis</name>
    <dbReference type="NCBI Taxonomy" id="152682"/>
    <lineage>
        <taxon>Bacteria</taxon>
        <taxon>Pseudomonadati</taxon>
        <taxon>Pseudomonadota</taxon>
        <taxon>Alphaproteobacteria</taxon>
        <taxon>Sphingomonadales</taxon>
        <taxon>Sphingomonadaceae</taxon>
        <taxon>Sphingomonas</taxon>
    </lineage>
</organism>
<dbReference type="InterPro" id="IPR050553">
    <property type="entry name" value="Thioredoxin_ResA/DsbE_sf"/>
</dbReference>
<keyword evidence="1" id="KW-0676">Redox-active center</keyword>
<accession>A0A7Y9K2D9</accession>
<feature type="chain" id="PRO_5030587414" evidence="2">
    <location>
        <begin position="20"/>
        <end position="168"/>
    </location>
</feature>
<evidence type="ECO:0000313" key="4">
    <source>
        <dbReference type="EMBL" id="NYD89899.1"/>
    </source>
</evidence>
<dbReference type="PANTHER" id="PTHR42852:SF13">
    <property type="entry name" value="PROTEIN DIPZ"/>
    <property type="match status" value="1"/>
</dbReference>
<keyword evidence="5" id="KW-1185">Reference proteome</keyword>
<dbReference type="InterPro" id="IPR036249">
    <property type="entry name" value="Thioredoxin-like_sf"/>
</dbReference>
<dbReference type="AlphaFoldDB" id="A0A7Y9K2D9"/>
<name>A0A7Y9K2D9_9SPHN</name>
<comment type="caution">
    <text evidence="4">The sequence shown here is derived from an EMBL/GenBank/DDBJ whole genome shotgun (WGS) entry which is preliminary data.</text>
</comment>
<reference evidence="4 5" key="1">
    <citation type="submission" date="2020-07" db="EMBL/GenBank/DDBJ databases">
        <authorList>
            <person name="Partida-Martinez L."/>
            <person name="Huntemann M."/>
            <person name="Clum A."/>
            <person name="Wang J."/>
            <person name="Palaniappan K."/>
            <person name="Ritter S."/>
            <person name="Chen I.-M."/>
            <person name="Stamatis D."/>
            <person name="Reddy T."/>
            <person name="O'Malley R."/>
            <person name="Daum C."/>
            <person name="Shapiro N."/>
            <person name="Ivanova N."/>
            <person name="Kyrpides N."/>
            <person name="Woyke T."/>
        </authorList>
    </citation>
    <scope>NUCLEOTIDE SEQUENCE [LARGE SCALE GENOMIC DNA]</scope>
    <source>
        <strain evidence="4 5">AS2.3</strain>
    </source>
</reference>
<dbReference type="PANTHER" id="PTHR42852">
    <property type="entry name" value="THIOL:DISULFIDE INTERCHANGE PROTEIN DSBE"/>
    <property type="match status" value="1"/>
</dbReference>
<dbReference type="CDD" id="cd02966">
    <property type="entry name" value="TlpA_like_family"/>
    <property type="match status" value="1"/>
</dbReference>
<evidence type="ECO:0000256" key="2">
    <source>
        <dbReference type="SAM" id="SignalP"/>
    </source>
</evidence>
<dbReference type="Gene3D" id="3.40.30.10">
    <property type="entry name" value="Glutaredoxin"/>
    <property type="match status" value="1"/>
</dbReference>
<dbReference type="EMBL" id="JACCBY010000002">
    <property type="protein sequence ID" value="NYD89899.1"/>
    <property type="molecule type" value="Genomic_DNA"/>
</dbReference>
<feature type="signal peptide" evidence="2">
    <location>
        <begin position="1"/>
        <end position="19"/>
    </location>
</feature>
<dbReference type="GO" id="GO:0016209">
    <property type="term" value="F:antioxidant activity"/>
    <property type="evidence" value="ECO:0007669"/>
    <property type="project" value="InterPro"/>
</dbReference>
<dbReference type="PROSITE" id="PS51352">
    <property type="entry name" value="THIOREDOXIN_2"/>
    <property type="match status" value="1"/>
</dbReference>
<feature type="domain" description="Thioredoxin" evidence="3">
    <location>
        <begin position="27"/>
        <end position="163"/>
    </location>
</feature>
<dbReference type="SUPFAM" id="SSF52833">
    <property type="entry name" value="Thioredoxin-like"/>
    <property type="match status" value="1"/>
</dbReference>
<evidence type="ECO:0000256" key="1">
    <source>
        <dbReference type="ARBA" id="ARBA00023284"/>
    </source>
</evidence>
<gene>
    <name evidence="4" type="ORF">HD841_001679</name>
</gene>